<name>A0A0F9BCJ5_9ZZZZ</name>
<dbReference type="InterPro" id="IPR029016">
    <property type="entry name" value="GAF-like_dom_sf"/>
</dbReference>
<dbReference type="SUPFAM" id="SSF109604">
    <property type="entry name" value="HD-domain/PDEase-like"/>
    <property type="match status" value="1"/>
</dbReference>
<gene>
    <name evidence="2" type="ORF">LCGC14_2463390</name>
</gene>
<dbReference type="InterPro" id="IPR003018">
    <property type="entry name" value="GAF"/>
</dbReference>
<evidence type="ECO:0000259" key="1">
    <source>
        <dbReference type="PROSITE" id="PS51832"/>
    </source>
</evidence>
<evidence type="ECO:0000313" key="2">
    <source>
        <dbReference type="EMBL" id="KKL19644.1"/>
    </source>
</evidence>
<comment type="caution">
    <text evidence="2">The sequence shown here is derived from an EMBL/GenBank/DDBJ whole genome shotgun (WGS) entry which is preliminary data.</text>
</comment>
<dbReference type="PANTHER" id="PTHR43155">
    <property type="entry name" value="CYCLIC DI-GMP PHOSPHODIESTERASE PA4108-RELATED"/>
    <property type="match status" value="1"/>
</dbReference>
<feature type="non-terminal residue" evidence="2">
    <location>
        <position position="263"/>
    </location>
</feature>
<dbReference type="PANTHER" id="PTHR43155:SF2">
    <property type="entry name" value="CYCLIC DI-GMP PHOSPHODIESTERASE PA4108"/>
    <property type="match status" value="1"/>
</dbReference>
<dbReference type="SUPFAM" id="SSF55781">
    <property type="entry name" value="GAF domain-like"/>
    <property type="match status" value="1"/>
</dbReference>
<dbReference type="Gene3D" id="3.30.450.40">
    <property type="match status" value="1"/>
</dbReference>
<dbReference type="Pfam" id="PF01590">
    <property type="entry name" value="GAF"/>
    <property type="match status" value="1"/>
</dbReference>
<accession>A0A0F9BCJ5</accession>
<dbReference type="InterPro" id="IPR037522">
    <property type="entry name" value="HD_GYP_dom"/>
</dbReference>
<dbReference type="InterPro" id="IPR003607">
    <property type="entry name" value="HD/PDEase_dom"/>
</dbReference>
<dbReference type="EMBL" id="LAZR01038407">
    <property type="protein sequence ID" value="KKL19644.1"/>
    <property type="molecule type" value="Genomic_DNA"/>
</dbReference>
<sequence>MAGHNASGGGTASARSEQLEDVLQISIDLSAMRDRKQMLGMILTEARRLSGAEAGSLYIRRDRKLQFEVAQNDAIDVSGIARSAAAAALDVGGHSVAGLVADSGRTVNVADSYRLEAGAPFRVDRDFDSVTGYRTRSILAIPLTCPDGEVIGVLELINHIGADGQVGPFDEPGNSPIASLAAVAAVSVHNALLAEQLKQAHLDTTIRLAVAAEFRHQGTADHIRRMSDVCACLAGAMGLGPETVEFIHAASPMHDVGKVSIPD</sequence>
<dbReference type="AlphaFoldDB" id="A0A0F9BCJ5"/>
<proteinExistence type="predicted"/>
<dbReference type="CDD" id="cd00077">
    <property type="entry name" value="HDc"/>
    <property type="match status" value="1"/>
</dbReference>
<dbReference type="PROSITE" id="PS51832">
    <property type="entry name" value="HD_GYP"/>
    <property type="match status" value="1"/>
</dbReference>
<protein>
    <recommendedName>
        <fullName evidence="1">HD-GYP domain-containing protein</fullName>
    </recommendedName>
</protein>
<reference evidence="2" key="1">
    <citation type="journal article" date="2015" name="Nature">
        <title>Complex archaea that bridge the gap between prokaryotes and eukaryotes.</title>
        <authorList>
            <person name="Spang A."/>
            <person name="Saw J.H."/>
            <person name="Jorgensen S.L."/>
            <person name="Zaremba-Niedzwiedzka K."/>
            <person name="Martijn J."/>
            <person name="Lind A.E."/>
            <person name="van Eijk R."/>
            <person name="Schleper C."/>
            <person name="Guy L."/>
            <person name="Ettema T.J."/>
        </authorList>
    </citation>
    <scope>NUCLEOTIDE SEQUENCE</scope>
</reference>
<dbReference type="SMART" id="SM00065">
    <property type="entry name" value="GAF"/>
    <property type="match status" value="1"/>
</dbReference>
<dbReference type="Gene3D" id="1.10.3210.10">
    <property type="entry name" value="Hypothetical protein af1432"/>
    <property type="match status" value="1"/>
</dbReference>
<feature type="domain" description="HD-GYP" evidence="1">
    <location>
        <begin position="197"/>
        <end position="263"/>
    </location>
</feature>
<organism evidence="2">
    <name type="scientific">marine sediment metagenome</name>
    <dbReference type="NCBI Taxonomy" id="412755"/>
    <lineage>
        <taxon>unclassified sequences</taxon>
        <taxon>metagenomes</taxon>
        <taxon>ecological metagenomes</taxon>
    </lineage>
</organism>